<proteinExistence type="predicted"/>
<dbReference type="Proteomes" id="UP000830198">
    <property type="component" value="Chromosome"/>
</dbReference>
<dbReference type="RefSeq" id="WP_247809836.1">
    <property type="nucleotide sequence ID" value="NZ_CP095855.1"/>
</dbReference>
<name>A0ABY4HV23_CHIFI</name>
<reference evidence="1 2" key="1">
    <citation type="submission" date="2022-04" db="EMBL/GenBank/DDBJ databases">
        <title>The arsenic-methylating capacity of Chitinophaga filiformis YT5 during chitin decomposition.</title>
        <authorList>
            <person name="Chen G."/>
            <person name="Liang Y."/>
        </authorList>
    </citation>
    <scope>NUCLEOTIDE SEQUENCE [LARGE SCALE GENOMIC DNA]</scope>
    <source>
        <strain evidence="1 2">YT5</strain>
    </source>
</reference>
<sequence length="150" mass="17205">MAVVSIQFISLRKLNEEVMLIYESEQKFELWDYMDGHRVLVLRGESDIPDTFKYIEIEFLDVFYLNIPTSLAGISVSKMSDIEIQKLRIGFHKKSVYNNFFIIQSGEKQFVVGAMSVSAYYTKAEGALSSIRQNINMSDLKIIASSVDIR</sequence>
<evidence type="ECO:0000313" key="1">
    <source>
        <dbReference type="EMBL" id="UPK67457.1"/>
    </source>
</evidence>
<gene>
    <name evidence="1" type="ORF">MYF79_21165</name>
</gene>
<accession>A0ABY4HV23</accession>
<protein>
    <submittedName>
        <fullName evidence="1">Uncharacterized protein</fullName>
    </submittedName>
</protein>
<organism evidence="1 2">
    <name type="scientific">Chitinophaga filiformis</name>
    <name type="common">Myxococcus filiformis</name>
    <name type="synonym">Flexibacter filiformis</name>
    <dbReference type="NCBI Taxonomy" id="104663"/>
    <lineage>
        <taxon>Bacteria</taxon>
        <taxon>Pseudomonadati</taxon>
        <taxon>Bacteroidota</taxon>
        <taxon>Chitinophagia</taxon>
        <taxon>Chitinophagales</taxon>
        <taxon>Chitinophagaceae</taxon>
        <taxon>Chitinophaga</taxon>
    </lineage>
</organism>
<dbReference type="EMBL" id="CP095855">
    <property type="protein sequence ID" value="UPK67457.1"/>
    <property type="molecule type" value="Genomic_DNA"/>
</dbReference>
<evidence type="ECO:0000313" key="2">
    <source>
        <dbReference type="Proteomes" id="UP000830198"/>
    </source>
</evidence>
<keyword evidence="2" id="KW-1185">Reference proteome</keyword>